<dbReference type="GO" id="GO:0004826">
    <property type="term" value="F:phenylalanine-tRNA ligase activity"/>
    <property type="evidence" value="ECO:0007669"/>
    <property type="project" value="UniProtKB-UniRule"/>
</dbReference>
<dbReference type="SUPFAM" id="SSF55681">
    <property type="entry name" value="Class II aaRS and biotin synthetases"/>
    <property type="match status" value="1"/>
</dbReference>
<dbReference type="Pfam" id="PF02912">
    <property type="entry name" value="Phe_tRNA-synt_N"/>
    <property type="match status" value="1"/>
</dbReference>
<feature type="coiled-coil region" evidence="14">
    <location>
        <begin position="59"/>
        <end position="86"/>
    </location>
</feature>
<dbReference type="InterPro" id="IPR004188">
    <property type="entry name" value="Phe-tRNA_ligase_II_N"/>
</dbReference>
<evidence type="ECO:0000256" key="3">
    <source>
        <dbReference type="ARBA" id="ARBA00011209"/>
    </source>
</evidence>
<dbReference type="SUPFAM" id="SSF46589">
    <property type="entry name" value="tRNA-binding arm"/>
    <property type="match status" value="1"/>
</dbReference>
<dbReference type="InterPro" id="IPR002319">
    <property type="entry name" value="Phenylalanyl-tRNA_Synthase"/>
</dbReference>
<evidence type="ECO:0000256" key="14">
    <source>
        <dbReference type="SAM" id="Coils"/>
    </source>
</evidence>
<keyword evidence="5 13" id="KW-0436">Ligase</keyword>
<evidence type="ECO:0000256" key="1">
    <source>
        <dbReference type="ARBA" id="ARBA00004496"/>
    </source>
</evidence>
<keyword evidence="11 13" id="KW-0030">Aminoacyl-tRNA synthetase</keyword>
<keyword evidence="7 13" id="KW-0547">Nucleotide-binding</keyword>
<feature type="binding site" evidence="13">
    <location>
        <position position="251"/>
    </location>
    <ligand>
        <name>Mg(2+)</name>
        <dbReference type="ChEBI" id="CHEBI:18420"/>
        <note>shared with beta subunit</note>
    </ligand>
</feature>
<dbReference type="GO" id="GO:0005524">
    <property type="term" value="F:ATP binding"/>
    <property type="evidence" value="ECO:0007669"/>
    <property type="project" value="UniProtKB-UniRule"/>
</dbReference>
<evidence type="ECO:0000256" key="5">
    <source>
        <dbReference type="ARBA" id="ARBA00022598"/>
    </source>
</evidence>
<dbReference type="GO" id="GO:0000049">
    <property type="term" value="F:tRNA binding"/>
    <property type="evidence" value="ECO:0007669"/>
    <property type="project" value="InterPro"/>
</dbReference>
<dbReference type="Gene3D" id="3.30.930.10">
    <property type="entry name" value="Bira Bifunctional Protein, Domain 2"/>
    <property type="match status" value="1"/>
</dbReference>
<dbReference type="GO" id="GO:0006432">
    <property type="term" value="P:phenylalanyl-tRNA aminoacylation"/>
    <property type="evidence" value="ECO:0007669"/>
    <property type="project" value="UniProtKB-UniRule"/>
</dbReference>
<keyword evidence="8 13" id="KW-0067">ATP-binding</keyword>
<dbReference type="EMBL" id="LGFG01000038">
    <property type="protein sequence ID" value="KUK23243.1"/>
    <property type="molecule type" value="Genomic_DNA"/>
</dbReference>
<dbReference type="FunFam" id="3.30.930.10:FF:000003">
    <property type="entry name" value="Phenylalanine--tRNA ligase alpha subunit"/>
    <property type="match status" value="1"/>
</dbReference>
<comment type="caution">
    <text evidence="15">The sequence shown here is derived from an EMBL/GenBank/DDBJ whole genome shotgun (WGS) entry which is preliminary data.</text>
</comment>
<organism evidence="15 16">
    <name type="scientific">Thermotoga petrophila</name>
    <dbReference type="NCBI Taxonomy" id="93929"/>
    <lineage>
        <taxon>Bacteria</taxon>
        <taxon>Thermotogati</taxon>
        <taxon>Thermotogota</taxon>
        <taxon>Thermotogae</taxon>
        <taxon>Thermotogales</taxon>
        <taxon>Thermotogaceae</taxon>
        <taxon>Thermotoga</taxon>
    </lineage>
</organism>
<dbReference type="PROSITE" id="PS50862">
    <property type="entry name" value="AA_TRNA_LIGASE_II"/>
    <property type="match status" value="1"/>
</dbReference>
<keyword evidence="6 13" id="KW-0479">Metal-binding</keyword>
<evidence type="ECO:0000256" key="10">
    <source>
        <dbReference type="ARBA" id="ARBA00022917"/>
    </source>
</evidence>
<dbReference type="InterPro" id="IPR022911">
    <property type="entry name" value="Phe_tRNA_ligase_alpha1_bac"/>
</dbReference>
<comment type="catalytic activity">
    <reaction evidence="12 13">
        <text>tRNA(Phe) + L-phenylalanine + ATP = L-phenylalanyl-tRNA(Phe) + AMP + diphosphate + H(+)</text>
        <dbReference type="Rhea" id="RHEA:19413"/>
        <dbReference type="Rhea" id="RHEA-COMP:9668"/>
        <dbReference type="Rhea" id="RHEA-COMP:9699"/>
        <dbReference type="ChEBI" id="CHEBI:15378"/>
        <dbReference type="ChEBI" id="CHEBI:30616"/>
        <dbReference type="ChEBI" id="CHEBI:33019"/>
        <dbReference type="ChEBI" id="CHEBI:58095"/>
        <dbReference type="ChEBI" id="CHEBI:78442"/>
        <dbReference type="ChEBI" id="CHEBI:78531"/>
        <dbReference type="ChEBI" id="CHEBI:456215"/>
        <dbReference type="EC" id="6.1.1.20"/>
    </reaction>
</comment>
<dbReference type="NCBIfam" id="TIGR00468">
    <property type="entry name" value="pheS"/>
    <property type="match status" value="1"/>
</dbReference>
<dbReference type="AlphaFoldDB" id="A0A117L373"/>
<evidence type="ECO:0000256" key="7">
    <source>
        <dbReference type="ARBA" id="ARBA00022741"/>
    </source>
</evidence>
<dbReference type="InterPro" id="IPR045864">
    <property type="entry name" value="aa-tRNA-synth_II/BPL/LPL"/>
</dbReference>
<proteinExistence type="inferred from homology"/>
<dbReference type="CDD" id="cd00496">
    <property type="entry name" value="PheRS_alpha_core"/>
    <property type="match status" value="1"/>
</dbReference>
<keyword evidence="4 13" id="KW-0963">Cytoplasm</keyword>
<dbReference type="RefSeq" id="WP_012895826.1">
    <property type="nucleotide sequence ID" value="NZ_DAITJQ010000001.1"/>
</dbReference>
<evidence type="ECO:0000256" key="8">
    <source>
        <dbReference type="ARBA" id="ARBA00022840"/>
    </source>
</evidence>
<sequence length="325" mass="37907">MEIKAVEMEAIEKLSKISNVQELESFRIEFLGKKGKITGLMKNLKNLPPEERPAYGKRVNELREKIEKLFEEKRQQIQRILEQEKMEKMRIDVTVPGARRKLGHSHPVLKVMEEIERIFVSMGFDVVEGPEIETTWHNFDALNTPEWHPARDEHDSFYITDDLLLRTHTSPVQIRTMLERKPPIAIISPGKVYRRDYDATHLPMFHQVEGLHVDRDLSVAHLKFTLEEFARRMFGEGAKVRLRPSFFPFTEPSFEVDVYLSGYGWLEILGAGMVDPNVFLNVGYDPEEWTGYAFGMGVERIAMLKYGITDIREFVRNDVRFLSSY</sequence>
<dbReference type="PATRIC" id="fig|93930.3.peg.1509"/>
<reference evidence="15 16" key="1">
    <citation type="journal article" date="2015" name="MBio">
        <title>Genome-Resolved Metagenomic Analysis Reveals Roles for Candidate Phyla and Other Microbial Community Members in Biogeochemical Transformations in Oil Reservoirs.</title>
        <authorList>
            <person name="Hu P."/>
            <person name="Tom L."/>
            <person name="Singh A."/>
            <person name="Thomas B.C."/>
            <person name="Baker B.J."/>
            <person name="Piceno Y.M."/>
            <person name="Andersen G.L."/>
            <person name="Banfield J.F."/>
        </authorList>
    </citation>
    <scope>NUCLEOTIDE SEQUENCE [LARGE SCALE GENOMIC DNA]</scope>
    <source>
        <strain evidence="15">46_26</strain>
    </source>
</reference>
<dbReference type="Proteomes" id="UP000058636">
    <property type="component" value="Unassembled WGS sequence"/>
</dbReference>
<comment type="similarity">
    <text evidence="2 13">Belongs to the class-II aminoacyl-tRNA synthetase family. Phe-tRNA synthetase alpha subunit type 1 subfamily.</text>
</comment>
<evidence type="ECO:0000256" key="11">
    <source>
        <dbReference type="ARBA" id="ARBA00023146"/>
    </source>
</evidence>
<comment type="subunit">
    <text evidence="3 13">Tetramer of two alpha and two beta subunits.</text>
</comment>
<dbReference type="HAMAP" id="MF_00281">
    <property type="entry name" value="Phe_tRNA_synth_alpha1"/>
    <property type="match status" value="1"/>
</dbReference>
<keyword evidence="9 13" id="KW-0460">Magnesium</keyword>
<dbReference type="Pfam" id="PF01409">
    <property type="entry name" value="tRNA-synt_2d"/>
    <property type="match status" value="1"/>
</dbReference>
<evidence type="ECO:0000256" key="12">
    <source>
        <dbReference type="ARBA" id="ARBA00049255"/>
    </source>
</evidence>
<evidence type="ECO:0000256" key="9">
    <source>
        <dbReference type="ARBA" id="ARBA00022842"/>
    </source>
</evidence>
<dbReference type="GO" id="GO:0000287">
    <property type="term" value="F:magnesium ion binding"/>
    <property type="evidence" value="ECO:0007669"/>
    <property type="project" value="UniProtKB-UniRule"/>
</dbReference>
<evidence type="ECO:0000313" key="16">
    <source>
        <dbReference type="Proteomes" id="UP000058636"/>
    </source>
</evidence>
<accession>A0A117L373</accession>
<gene>
    <name evidence="13" type="primary">pheS</name>
    <name evidence="15" type="ORF">XD57_0661</name>
</gene>
<dbReference type="PANTHER" id="PTHR11538:SF41">
    <property type="entry name" value="PHENYLALANINE--TRNA LIGASE, MITOCHONDRIAL"/>
    <property type="match status" value="1"/>
</dbReference>
<keyword evidence="14" id="KW-0175">Coiled coil</keyword>
<dbReference type="GO" id="GO:0005737">
    <property type="term" value="C:cytoplasm"/>
    <property type="evidence" value="ECO:0007669"/>
    <property type="project" value="UniProtKB-SubCell"/>
</dbReference>
<dbReference type="EC" id="6.1.1.20" evidence="13"/>
<dbReference type="PANTHER" id="PTHR11538">
    <property type="entry name" value="PHENYLALANYL-TRNA SYNTHETASE"/>
    <property type="match status" value="1"/>
</dbReference>
<keyword evidence="10 13" id="KW-0648">Protein biosynthesis</keyword>
<comment type="cofactor">
    <cofactor evidence="13">
        <name>Mg(2+)</name>
        <dbReference type="ChEBI" id="CHEBI:18420"/>
    </cofactor>
    <text evidence="13">Binds 2 magnesium ions per tetramer.</text>
</comment>
<evidence type="ECO:0000256" key="2">
    <source>
        <dbReference type="ARBA" id="ARBA00010207"/>
    </source>
</evidence>
<protein>
    <recommendedName>
        <fullName evidence="13">Phenylalanine--tRNA ligase alpha subunit</fullName>
        <ecNumber evidence="13">6.1.1.20</ecNumber>
    </recommendedName>
    <alternativeName>
        <fullName evidence="13">Phenylalanyl-tRNA synthetase alpha subunit</fullName>
        <shortName evidence="13">PheRS</shortName>
    </alternativeName>
</protein>
<evidence type="ECO:0000313" key="15">
    <source>
        <dbReference type="EMBL" id="KUK23243.1"/>
    </source>
</evidence>
<evidence type="ECO:0000256" key="4">
    <source>
        <dbReference type="ARBA" id="ARBA00022490"/>
    </source>
</evidence>
<comment type="subcellular location">
    <subcellularLocation>
        <location evidence="1 13">Cytoplasm</location>
    </subcellularLocation>
</comment>
<evidence type="ECO:0000256" key="6">
    <source>
        <dbReference type="ARBA" id="ARBA00022723"/>
    </source>
</evidence>
<dbReference type="InterPro" id="IPR004529">
    <property type="entry name" value="Phe-tRNA-synth_IIc_asu"/>
</dbReference>
<dbReference type="InterPro" id="IPR006195">
    <property type="entry name" value="aa-tRNA-synth_II"/>
</dbReference>
<name>A0A117L373_9THEM</name>
<dbReference type="InterPro" id="IPR010978">
    <property type="entry name" value="tRNA-bd_arm"/>
</dbReference>
<evidence type="ECO:0000256" key="13">
    <source>
        <dbReference type="HAMAP-Rule" id="MF_00281"/>
    </source>
</evidence>